<proteinExistence type="predicted"/>
<comment type="caution">
    <text evidence="2">The sequence shown here is derived from an EMBL/GenBank/DDBJ whole genome shotgun (WGS) entry which is preliminary data.</text>
</comment>
<gene>
    <name evidence="2" type="ORF">CASFOL_004801</name>
</gene>
<keyword evidence="3" id="KW-1185">Reference proteome</keyword>
<feature type="chain" id="PRO_5044793725" description="Organ specific protein" evidence="1">
    <location>
        <begin position="23"/>
        <end position="92"/>
    </location>
</feature>
<feature type="signal peptide" evidence="1">
    <location>
        <begin position="1"/>
        <end position="22"/>
    </location>
</feature>
<evidence type="ECO:0000313" key="2">
    <source>
        <dbReference type="EMBL" id="KAL3651799.1"/>
    </source>
</evidence>
<organism evidence="2 3">
    <name type="scientific">Castilleja foliolosa</name>
    <dbReference type="NCBI Taxonomy" id="1961234"/>
    <lineage>
        <taxon>Eukaryota</taxon>
        <taxon>Viridiplantae</taxon>
        <taxon>Streptophyta</taxon>
        <taxon>Embryophyta</taxon>
        <taxon>Tracheophyta</taxon>
        <taxon>Spermatophyta</taxon>
        <taxon>Magnoliopsida</taxon>
        <taxon>eudicotyledons</taxon>
        <taxon>Gunneridae</taxon>
        <taxon>Pentapetalae</taxon>
        <taxon>asterids</taxon>
        <taxon>lamiids</taxon>
        <taxon>Lamiales</taxon>
        <taxon>Orobanchaceae</taxon>
        <taxon>Pedicularideae</taxon>
        <taxon>Castillejinae</taxon>
        <taxon>Castilleja</taxon>
    </lineage>
</organism>
<dbReference type="PANTHER" id="PTHR33731">
    <property type="entry name" value="PROTEIN, PUTATIVE-RELATED"/>
    <property type="match status" value="1"/>
</dbReference>
<keyword evidence="1" id="KW-0732">Signal</keyword>
<sequence>MDTKAISAVFLLSLVLFAYVTGARNDPGSRYWKSLMNDEELPKAITDLLYNQTNFASGSNMKMDRFVRNFSTDPVLIIYHSQHRFVHSEKPP</sequence>
<name>A0ABD3EFJ7_9LAMI</name>
<reference evidence="3" key="1">
    <citation type="journal article" date="2024" name="IScience">
        <title>Strigolactones Initiate the Formation of Haustorium-like Structures in Castilleja.</title>
        <authorList>
            <person name="Buerger M."/>
            <person name="Peterson D."/>
            <person name="Chory J."/>
        </authorList>
    </citation>
    <scope>NUCLEOTIDE SEQUENCE [LARGE SCALE GENOMIC DNA]</scope>
</reference>
<dbReference type="PANTHER" id="PTHR33731:SF17">
    <property type="entry name" value="ORGAN-SPECIFIC PROTEIN P4-LIKE"/>
    <property type="match status" value="1"/>
</dbReference>
<accession>A0ABD3EFJ7</accession>
<dbReference type="Pfam" id="PF10950">
    <property type="entry name" value="Organ_specific"/>
    <property type="match status" value="1"/>
</dbReference>
<dbReference type="Proteomes" id="UP001632038">
    <property type="component" value="Unassembled WGS sequence"/>
</dbReference>
<evidence type="ECO:0008006" key="4">
    <source>
        <dbReference type="Google" id="ProtNLM"/>
    </source>
</evidence>
<protein>
    <recommendedName>
        <fullName evidence="4">Organ specific protein</fullName>
    </recommendedName>
</protein>
<evidence type="ECO:0000313" key="3">
    <source>
        <dbReference type="Proteomes" id="UP001632038"/>
    </source>
</evidence>
<dbReference type="InterPro" id="IPR024489">
    <property type="entry name" value="Organ_specific_prot"/>
</dbReference>
<dbReference type="EMBL" id="JAVIJP010000006">
    <property type="protein sequence ID" value="KAL3651799.1"/>
    <property type="molecule type" value="Genomic_DNA"/>
</dbReference>
<dbReference type="AlphaFoldDB" id="A0ABD3EFJ7"/>
<evidence type="ECO:0000256" key="1">
    <source>
        <dbReference type="SAM" id="SignalP"/>
    </source>
</evidence>